<dbReference type="EMBL" id="JAROCC010000001">
    <property type="protein sequence ID" value="MDN4605902.1"/>
    <property type="molecule type" value="Genomic_DNA"/>
</dbReference>
<proteinExistence type="predicted"/>
<accession>A0ABT8JLU1</accession>
<dbReference type="Pfam" id="PF10386">
    <property type="entry name" value="DUF2441"/>
    <property type="match status" value="1"/>
</dbReference>
<dbReference type="InterPro" id="IPR018840">
    <property type="entry name" value="DUF2441"/>
</dbReference>
<name>A0ABT8JLU1_9BACL</name>
<protein>
    <submittedName>
        <fullName evidence="1">DUF2441 domain-containing protein</fullName>
    </submittedName>
</protein>
<keyword evidence="2" id="KW-1185">Reference proteome</keyword>
<reference evidence="1" key="1">
    <citation type="submission" date="2023-03" db="EMBL/GenBank/DDBJ databases">
        <title>MT1 and MT2 Draft Genomes of Novel Species.</title>
        <authorList>
            <person name="Venkateswaran K."/>
        </authorList>
    </citation>
    <scope>NUCLEOTIDE SEQUENCE</scope>
    <source>
        <strain evidence="1">F6_3S_P_2</strain>
    </source>
</reference>
<dbReference type="Proteomes" id="UP001175097">
    <property type="component" value="Unassembled WGS sequence"/>
</dbReference>
<dbReference type="SUPFAM" id="SSF56399">
    <property type="entry name" value="ADP-ribosylation"/>
    <property type="match status" value="1"/>
</dbReference>
<dbReference type="RefSeq" id="WP_301241393.1">
    <property type="nucleotide sequence ID" value="NZ_JAROCC010000001.1"/>
</dbReference>
<gene>
    <name evidence="1" type="ORF">P5G49_00235</name>
</gene>
<organism evidence="1 2">
    <name type="scientific">Sporosarcina highlanderae</name>
    <dbReference type="NCBI Taxonomy" id="3035916"/>
    <lineage>
        <taxon>Bacteria</taxon>
        <taxon>Bacillati</taxon>
        <taxon>Bacillota</taxon>
        <taxon>Bacilli</taxon>
        <taxon>Bacillales</taxon>
        <taxon>Caryophanaceae</taxon>
        <taxon>Sporosarcina</taxon>
    </lineage>
</organism>
<evidence type="ECO:0000313" key="2">
    <source>
        <dbReference type="Proteomes" id="UP001175097"/>
    </source>
</evidence>
<evidence type="ECO:0000313" key="1">
    <source>
        <dbReference type="EMBL" id="MDN4605902.1"/>
    </source>
</evidence>
<sequence length="152" mass="17838">MEYFHVTNVELPKGLFLLPCYGEKVTSPDYYRRDSMSHAQYLREMIIEEVRAINYPEKPSRLNAVYLFDDIRLAMQYKEGQKYKYIYQVEVEGGASIHKGDMTLIDMTVCRSVNEIRTYAKSYYSSENSMNPLHELLLDGKVMVVDRIKELV</sequence>
<comment type="caution">
    <text evidence="1">The sequence shown here is derived from an EMBL/GenBank/DDBJ whole genome shotgun (WGS) entry which is preliminary data.</text>
</comment>